<protein>
    <submittedName>
        <fullName evidence="3">Polysaccharide deacetylase</fullName>
    </submittedName>
</protein>
<keyword evidence="1" id="KW-0732">Signal</keyword>
<dbReference type="SUPFAM" id="SSF88713">
    <property type="entry name" value="Glycoside hydrolase/deacetylase"/>
    <property type="match status" value="1"/>
</dbReference>
<dbReference type="Pfam" id="PF01522">
    <property type="entry name" value="Polysacc_deac_1"/>
    <property type="match status" value="1"/>
</dbReference>
<dbReference type="RefSeq" id="WP_223303576.1">
    <property type="nucleotide sequence ID" value="NZ_JQED01000015.1"/>
</dbReference>
<evidence type="ECO:0000259" key="2">
    <source>
        <dbReference type="PROSITE" id="PS51677"/>
    </source>
</evidence>
<dbReference type="PROSITE" id="PS51677">
    <property type="entry name" value="NODB"/>
    <property type="match status" value="1"/>
</dbReference>
<sequence length="282" mass="31095" precursor="true">MLKAINMLVTVNLSLVICIIVTLINASHALTNTERTDNSDNKFSWPNGAKAAVNLSYDDALASQLDHAVPALNHYGFKGSFYLTLSAKSVNERLEDWRAIAKQGHELGNHTINHACRASLPNRQWVENNNNLDNKTMAQMTKEIIKANELLNAIDGQKIRTFTLPCGDNIVEGRDLLPEIAPYFVGIKSHEGVIPASMVFFNPMNAPVIAPSNVTGQALIAQVKQAAKNNSIVSFTFHGIGADHLAISIDAHQQLLDYLAKNKAIYWVDTFRNISLHITQNN</sequence>
<gene>
    <name evidence="3" type="ORF">ND2E_2591</name>
</gene>
<proteinExistence type="predicted"/>
<dbReference type="CDD" id="cd10967">
    <property type="entry name" value="CE4_GLA_like_6s"/>
    <property type="match status" value="1"/>
</dbReference>
<evidence type="ECO:0000313" key="3">
    <source>
        <dbReference type="EMBL" id="KGJ93125.1"/>
    </source>
</evidence>
<dbReference type="PANTHER" id="PTHR34216">
    <property type="match status" value="1"/>
</dbReference>
<dbReference type="Proteomes" id="UP000029843">
    <property type="component" value="Unassembled WGS sequence"/>
</dbReference>
<dbReference type="PANTHER" id="PTHR34216:SF11">
    <property type="entry name" value="CHITOOLIGOSACCHARIDE DEACETYLASE"/>
    <property type="match status" value="1"/>
</dbReference>
<dbReference type="AlphaFoldDB" id="A0A099KSH2"/>
<dbReference type="GO" id="GO:0005975">
    <property type="term" value="P:carbohydrate metabolic process"/>
    <property type="evidence" value="ECO:0007669"/>
    <property type="project" value="InterPro"/>
</dbReference>
<dbReference type="Gene3D" id="3.20.20.370">
    <property type="entry name" value="Glycoside hydrolase/deacetylase"/>
    <property type="match status" value="1"/>
</dbReference>
<dbReference type="EMBL" id="JQED01000015">
    <property type="protein sequence ID" value="KGJ93125.1"/>
    <property type="molecule type" value="Genomic_DNA"/>
</dbReference>
<evidence type="ECO:0000256" key="1">
    <source>
        <dbReference type="ARBA" id="ARBA00022729"/>
    </source>
</evidence>
<accession>A0A099KSH2</accession>
<reference evidence="3 4" key="1">
    <citation type="submission" date="2014-08" db="EMBL/GenBank/DDBJ databases">
        <title>Genomic and Phenotypic Diversity of Colwellia psychrerythraea strains from Disparate Marine Basins.</title>
        <authorList>
            <person name="Techtmann S.M."/>
            <person name="Stelling S.C."/>
            <person name="Utturkar S.M."/>
            <person name="Alshibli N."/>
            <person name="Harris A."/>
            <person name="Brown S.D."/>
            <person name="Hazen T.C."/>
        </authorList>
    </citation>
    <scope>NUCLEOTIDE SEQUENCE [LARGE SCALE GENOMIC DNA]</scope>
    <source>
        <strain evidence="3 4">ND2E</strain>
    </source>
</reference>
<organism evidence="3 4">
    <name type="scientific">Colwellia psychrerythraea</name>
    <name type="common">Vibrio psychroerythus</name>
    <dbReference type="NCBI Taxonomy" id="28229"/>
    <lineage>
        <taxon>Bacteria</taxon>
        <taxon>Pseudomonadati</taxon>
        <taxon>Pseudomonadota</taxon>
        <taxon>Gammaproteobacteria</taxon>
        <taxon>Alteromonadales</taxon>
        <taxon>Colwelliaceae</taxon>
        <taxon>Colwellia</taxon>
    </lineage>
</organism>
<dbReference type="InterPro" id="IPR002509">
    <property type="entry name" value="NODB_dom"/>
</dbReference>
<dbReference type="InterPro" id="IPR051398">
    <property type="entry name" value="Polysacch_Deacetylase"/>
</dbReference>
<dbReference type="GO" id="GO:0016810">
    <property type="term" value="F:hydrolase activity, acting on carbon-nitrogen (but not peptide) bonds"/>
    <property type="evidence" value="ECO:0007669"/>
    <property type="project" value="InterPro"/>
</dbReference>
<evidence type="ECO:0000313" key="4">
    <source>
        <dbReference type="Proteomes" id="UP000029843"/>
    </source>
</evidence>
<comment type="caution">
    <text evidence="3">The sequence shown here is derived from an EMBL/GenBank/DDBJ whole genome shotgun (WGS) entry which is preliminary data.</text>
</comment>
<feature type="domain" description="NodB homology" evidence="2">
    <location>
        <begin position="51"/>
        <end position="269"/>
    </location>
</feature>
<dbReference type="InterPro" id="IPR011330">
    <property type="entry name" value="Glyco_hydro/deAcase_b/a-brl"/>
</dbReference>
<name>A0A099KSH2_COLPS</name>
<dbReference type="PATRIC" id="fig|28229.4.peg.1623"/>